<evidence type="ECO:0000256" key="1">
    <source>
        <dbReference type="ARBA" id="ARBA00022801"/>
    </source>
</evidence>
<keyword evidence="2" id="KW-0732">Signal</keyword>
<sequence length="349" mass="39614">MKKILIISLLTCFLAFSSILSLQPVLAEENQIATLKPNSELGPGYYSTTEARETRAATNTSAFLASIKQGSISGWKKYKILPSITSAQAILESGWGKSELATRAHNLFGVKGDYKGQYVVMPTLEYQNGKWITIQAKFRKYPNKNVSTEDHGAFLQKSRYKNIVNVKDYQLVANRLKQDGYATDPQYANKLISLIKQYQLDAWDKEAFNAEQSSTSIKASVVDGAPLLHSTNFNDKTPLRMWRTGTKIQVRKYSSYWYKTSVQVNGKWMSGYIYHSMVVGLKPVKGTDKFSGTVKAFSIWWDSPRLNGGSLFTYNPKTSLRHYPSKNGLKSAYYPNRKKVFYTPDYWLK</sequence>
<dbReference type="RefSeq" id="WP_185374394.1">
    <property type="nucleotide sequence ID" value="NZ_JAARRM010000004.1"/>
</dbReference>
<name>A0A841ZS14_9LIST</name>
<dbReference type="SMART" id="SM00047">
    <property type="entry name" value="LYZ2"/>
    <property type="match status" value="1"/>
</dbReference>
<accession>A0A841ZS14</accession>
<protein>
    <recommendedName>
        <fullName evidence="3">Mannosyl-glycoprotein endo-beta-N-acetylglucosamidase-like domain-containing protein</fullName>
    </recommendedName>
</protein>
<dbReference type="EMBL" id="JAARRM010000004">
    <property type="protein sequence ID" value="MBC1522068.1"/>
    <property type="molecule type" value="Genomic_DNA"/>
</dbReference>
<dbReference type="InterPro" id="IPR051056">
    <property type="entry name" value="Glycosyl_Hydrolase_73"/>
</dbReference>
<dbReference type="Gene3D" id="4.10.80.30">
    <property type="entry name" value="DNA polymerase, domain 6"/>
    <property type="match status" value="1"/>
</dbReference>
<comment type="caution">
    <text evidence="4">The sequence shown here is derived from an EMBL/GenBank/DDBJ whole genome shotgun (WGS) entry which is preliminary data.</text>
</comment>
<dbReference type="PRINTS" id="PR01002">
    <property type="entry name" value="FLGFLGJ"/>
</dbReference>
<proteinExistence type="predicted"/>
<dbReference type="GO" id="GO:0004040">
    <property type="term" value="F:amidase activity"/>
    <property type="evidence" value="ECO:0007669"/>
    <property type="project" value="InterPro"/>
</dbReference>
<feature type="signal peptide" evidence="2">
    <location>
        <begin position="1"/>
        <end position="27"/>
    </location>
</feature>
<dbReference type="AlphaFoldDB" id="A0A841ZS14"/>
<evidence type="ECO:0000313" key="4">
    <source>
        <dbReference type="EMBL" id="MBC1522068.1"/>
    </source>
</evidence>
<dbReference type="Gene3D" id="1.10.530.10">
    <property type="match status" value="1"/>
</dbReference>
<evidence type="ECO:0000256" key="2">
    <source>
        <dbReference type="SAM" id="SignalP"/>
    </source>
</evidence>
<dbReference type="Pfam" id="PF01832">
    <property type="entry name" value="Glucosaminidase"/>
    <property type="match status" value="1"/>
</dbReference>
<dbReference type="SUPFAM" id="SSF82057">
    <property type="entry name" value="Prokaryotic SH3-related domain"/>
    <property type="match status" value="1"/>
</dbReference>
<dbReference type="InterPro" id="IPR041341">
    <property type="entry name" value="PSA_CBD"/>
</dbReference>
<dbReference type="Gene3D" id="2.30.30.40">
    <property type="entry name" value="SH3 Domains"/>
    <property type="match status" value="2"/>
</dbReference>
<dbReference type="Proteomes" id="UP000559885">
    <property type="component" value="Unassembled WGS sequence"/>
</dbReference>
<organism evidence="4 5">
    <name type="scientific">Listeria aquatica</name>
    <dbReference type="NCBI Taxonomy" id="1494960"/>
    <lineage>
        <taxon>Bacteria</taxon>
        <taxon>Bacillati</taxon>
        <taxon>Bacillota</taxon>
        <taxon>Bacilli</taxon>
        <taxon>Bacillales</taxon>
        <taxon>Listeriaceae</taxon>
        <taxon>Listeria</taxon>
    </lineage>
</organism>
<dbReference type="PANTHER" id="PTHR33308">
    <property type="entry name" value="PEPTIDOGLYCAN HYDROLASE FLGJ"/>
    <property type="match status" value="1"/>
</dbReference>
<keyword evidence="1" id="KW-0378">Hydrolase</keyword>
<gene>
    <name evidence="4" type="ORF">HB912_10465</name>
</gene>
<dbReference type="PANTHER" id="PTHR33308:SF9">
    <property type="entry name" value="PEPTIDOGLYCAN HYDROLASE FLGJ"/>
    <property type="match status" value="1"/>
</dbReference>
<dbReference type="InterPro" id="IPR002901">
    <property type="entry name" value="MGlyc_endo_b_GlcNAc-like_dom"/>
</dbReference>
<feature type="chain" id="PRO_5032674462" description="Mannosyl-glycoprotein endo-beta-N-acetylglucosamidase-like domain-containing protein" evidence="2">
    <location>
        <begin position="28"/>
        <end position="349"/>
    </location>
</feature>
<reference evidence="4 5" key="1">
    <citation type="submission" date="2020-03" db="EMBL/GenBank/DDBJ databases">
        <title>Soil Listeria distribution.</title>
        <authorList>
            <person name="Liao J."/>
            <person name="Wiedmann M."/>
        </authorList>
    </citation>
    <scope>NUCLEOTIDE SEQUENCE [LARGE SCALE GENOMIC DNA]</scope>
    <source>
        <strain evidence="4 5">FSL L7-1507</strain>
    </source>
</reference>
<evidence type="ECO:0000313" key="5">
    <source>
        <dbReference type="Proteomes" id="UP000559885"/>
    </source>
</evidence>
<dbReference type="Pfam" id="PF18341">
    <property type="entry name" value="PSA_CBD"/>
    <property type="match status" value="1"/>
</dbReference>
<evidence type="ECO:0000259" key="3">
    <source>
        <dbReference type="SMART" id="SM00047"/>
    </source>
</evidence>
<feature type="domain" description="Mannosyl-glycoprotein endo-beta-N-acetylglucosamidase-like" evidence="3">
    <location>
        <begin position="53"/>
        <end position="204"/>
    </location>
</feature>